<dbReference type="AlphaFoldDB" id="M0B3H8"/>
<comment type="similarity">
    <text evidence="2 3">Belongs to the small heat shock protein (HSP20) family.</text>
</comment>
<evidence type="ECO:0000256" key="2">
    <source>
        <dbReference type="PROSITE-ProRule" id="PRU00285"/>
    </source>
</evidence>
<evidence type="ECO:0000259" key="5">
    <source>
        <dbReference type="PROSITE" id="PS01031"/>
    </source>
</evidence>
<evidence type="ECO:0000256" key="3">
    <source>
        <dbReference type="RuleBase" id="RU003616"/>
    </source>
</evidence>
<feature type="compositionally biased region" description="Acidic residues" evidence="4">
    <location>
        <begin position="201"/>
        <end position="219"/>
    </location>
</feature>
<dbReference type="InterPro" id="IPR044587">
    <property type="entry name" value="HSP21-like"/>
</dbReference>
<comment type="caution">
    <text evidence="6">The sequence shown here is derived from an EMBL/GenBank/DDBJ whole genome shotgun (WGS) entry which is preliminary data.</text>
</comment>
<organism evidence="6 7">
    <name type="scientific">Natrialba aegyptia DSM 13077</name>
    <dbReference type="NCBI Taxonomy" id="1227491"/>
    <lineage>
        <taxon>Archaea</taxon>
        <taxon>Methanobacteriati</taxon>
        <taxon>Methanobacteriota</taxon>
        <taxon>Stenosarchaea group</taxon>
        <taxon>Halobacteria</taxon>
        <taxon>Halobacteriales</taxon>
        <taxon>Natrialbaceae</taxon>
        <taxon>Natrialba</taxon>
    </lineage>
</organism>
<dbReference type="CDD" id="cd06464">
    <property type="entry name" value="ACD_sHsps-like"/>
    <property type="match status" value="1"/>
</dbReference>
<dbReference type="Gene3D" id="2.60.40.790">
    <property type="match status" value="1"/>
</dbReference>
<accession>M0B3H8</accession>
<gene>
    <name evidence="6" type="ORF">C480_11946</name>
</gene>
<feature type="region of interest" description="Disordered" evidence="4">
    <location>
        <begin position="171"/>
        <end position="226"/>
    </location>
</feature>
<dbReference type="EMBL" id="AOIP01000031">
    <property type="protein sequence ID" value="ELZ04224.1"/>
    <property type="molecule type" value="Genomic_DNA"/>
</dbReference>
<keyword evidence="7" id="KW-1185">Reference proteome</keyword>
<dbReference type="InterPro" id="IPR002068">
    <property type="entry name" value="A-crystallin/Hsp20_dom"/>
</dbReference>
<dbReference type="GO" id="GO:0009408">
    <property type="term" value="P:response to heat"/>
    <property type="evidence" value="ECO:0007669"/>
    <property type="project" value="InterPro"/>
</dbReference>
<evidence type="ECO:0000313" key="6">
    <source>
        <dbReference type="EMBL" id="ELZ04224.1"/>
    </source>
</evidence>
<keyword evidence="1 6" id="KW-0346">Stress response</keyword>
<evidence type="ECO:0000313" key="7">
    <source>
        <dbReference type="Proteomes" id="UP000011591"/>
    </source>
</evidence>
<evidence type="ECO:0000256" key="1">
    <source>
        <dbReference type="ARBA" id="ARBA00023016"/>
    </source>
</evidence>
<dbReference type="InterPro" id="IPR008978">
    <property type="entry name" value="HSP20-like_chaperone"/>
</dbReference>
<dbReference type="PANTHER" id="PTHR46733:SF4">
    <property type="entry name" value="HEAT SHOCK PROTEIN 21, CHLOROPLASTIC"/>
    <property type="match status" value="1"/>
</dbReference>
<dbReference type="Pfam" id="PF00011">
    <property type="entry name" value="HSP20"/>
    <property type="match status" value="1"/>
</dbReference>
<sequence>MRDGKSVGDDAVVTAPTLPSSILVGIWAVAPDAARTMTATAGFFVSAFEPVSMPALRDALRDLTEDVFFDLLESDEAYLLVLDVPGITADSLGWTVEDGRLSITGQRAKAVPDDYHYLEENRSLFLDVDLPLPDEVRAADVEANAVVERGVLELTLPKSEPGSEETTIDIIETKTAGDENGDIASEGDAGTTANRTSDTGIDADTDTDIDTNTDTDADTNTDTNSR</sequence>
<feature type="domain" description="SHSP" evidence="5">
    <location>
        <begin position="58"/>
        <end position="174"/>
    </location>
</feature>
<protein>
    <submittedName>
        <fullName evidence="6">Heat shock protein Hsp20</fullName>
    </submittedName>
</protein>
<proteinExistence type="inferred from homology"/>
<dbReference type="PROSITE" id="PS01031">
    <property type="entry name" value="SHSP"/>
    <property type="match status" value="1"/>
</dbReference>
<reference evidence="6 7" key="1">
    <citation type="journal article" date="2014" name="PLoS Genet.">
        <title>Phylogenetically driven sequencing of extremely halophilic archaea reveals strategies for static and dynamic osmo-response.</title>
        <authorList>
            <person name="Becker E.A."/>
            <person name="Seitzer P.M."/>
            <person name="Tritt A."/>
            <person name="Larsen D."/>
            <person name="Krusor M."/>
            <person name="Yao A.I."/>
            <person name="Wu D."/>
            <person name="Madern D."/>
            <person name="Eisen J.A."/>
            <person name="Darling A.E."/>
            <person name="Facciotti M.T."/>
        </authorList>
    </citation>
    <scope>NUCLEOTIDE SEQUENCE [LARGE SCALE GENOMIC DNA]</scope>
    <source>
        <strain evidence="6 7">DSM 13077</strain>
    </source>
</reference>
<name>M0B3H8_9EURY</name>
<dbReference type="Proteomes" id="UP000011591">
    <property type="component" value="Unassembled WGS sequence"/>
</dbReference>
<dbReference type="PATRIC" id="fig|1227491.4.peg.2452"/>
<dbReference type="SUPFAM" id="SSF49764">
    <property type="entry name" value="HSP20-like chaperones"/>
    <property type="match status" value="1"/>
</dbReference>
<evidence type="ECO:0000256" key="4">
    <source>
        <dbReference type="SAM" id="MobiDB-lite"/>
    </source>
</evidence>
<dbReference type="PANTHER" id="PTHR46733">
    <property type="entry name" value="26.5 KDA HEAT SHOCK PROTEIN, MITOCHONDRIAL"/>
    <property type="match status" value="1"/>
</dbReference>